<protein>
    <submittedName>
        <fullName evidence="2">Uncharacterized protein</fullName>
    </submittedName>
</protein>
<evidence type="ECO:0000313" key="3">
    <source>
        <dbReference type="Proteomes" id="UP000287033"/>
    </source>
</evidence>
<evidence type="ECO:0000256" key="1">
    <source>
        <dbReference type="SAM" id="SignalP"/>
    </source>
</evidence>
<dbReference type="OrthoDB" id="9363804at2759"/>
<name>A0A401RHP2_CHIPU</name>
<dbReference type="GO" id="GO:0005886">
    <property type="term" value="C:plasma membrane"/>
    <property type="evidence" value="ECO:0007669"/>
    <property type="project" value="TreeGrafter"/>
</dbReference>
<dbReference type="InterPro" id="IPR051851">
    <property type="entry name" value="EFR3_Homologs"/>
</dbReference>
<sequence length="309" mass="34990">MIQLMLLKSLLQVTIGFQSNNLLATLPTSFLEPLLSASLMEDAEHRLLVIEILLSLIDRQGNRHKFSHVSIVPDISVLMLKVDKCSRQDTLFMKKELSFTNEDNLPVWTRCAIHALCSAYLNLISQLTSLPAFCQNIQQVIEVRKKKALYLLPEGVFEDENSVPNSMDRLEKDLLFLQSKISEVLAGSGYSSDRLGIPYIPQFTEEDRLSKRKSIGETISLQVEVESRNSPEKEEKMPAEEITYETLKKAIGKFQYLPATILQSKLNQIFEITIRPPPSPSGTITAGYGQMQSRSVPVYEMKFPDLCVY</sequence>
<keyword evidence="1" id="KW-0732">Signal</keyword>
<organism evidence="2 3">
    <name type="scientific">Chiloscyllium punctatum</name>
    <name type="common">Brownbanded bambooshark</name>
    <name type="synonym">Hemiscyllium punctatum</name>
    <dbReference type="NCBI Taxonomy" id="137246"/>
    <lineage>
        <taxon>Eukaryota</taxon>
        <taxon>Metazoa</taxon>
        <taxon>Chordata</taxon>
        <taxon>Craniata</taxon>
        <taxon>Vertebrata</taxon>
        <taxon>Chondrichthyes</taxon>
        <taxon>Elasmobranchii</taxon>
        <taxon>Galeomorphii</taxon>
        <taxon>Galeoidea</taxon>
        <taxon>Orectolobiformes</taxon>
        <taxon>Hemiscylliidae</taxon>
        <taxon>Chiloscyllium</taxon>
    </lineage>
</organism>
<feature type="signal peptide" evidence="1">
    <location>
        <begin position="1"/>
        <end position="16"/>
    </location>
</feature>
<dbReference type="Proteomes" id="UP000287033">
    <property type="component" value="Unassembled WGS sequence"/>
</dbReference>
<dbReference type="PANTHER" id="PTHR12444:SF4">
    <property type="entry name" value="PROTEIN EFR3 HOMOLOG B"/>
    <property type="match status" value="1"/>
</dbReference>
<dbReference type="PANTHER" id="PTHR12444">
    <property type="entry name" value="PROTEIN EFR3 HOMOLOG CMP44E"/>
    <property type="match status" value="1"/>
</dbReference>
<dbReference type="STRING" id="137246.A0A401RHP2"/>
<reference evidence="2 3" key="1">
    <citation type="journal article" date="2018" name="Nat. Ecol. Evol.">
        <title>Shark genomes provide insights into elasmobranch evolution and the origin of vertebrates.</title>
        <authorList>
            <person name="Hara Y"/>
            <person name="Yamaguchi K"/>
            <person name="Onimaru K"/>
            <person name="Kadota M"/>
            <person name="Koyanagi M"/>
            <person name="Keeley SD"/>
            <person name="Tatsumi K"/>
            <person name="Tanaka K"/>
            <person name="Motone F"/>
            <person name="Kageyama Y"/>
            <person name="Nozu R"/>
            <person name="Adachi N"/>
            <person name="Nishimura O"/>
            <person name="Nakagawa R"/>
            <person name="Tanegashima C"/>
            <person name="Kiyatake I"/>
            <person name="Matsumoto R"/>
            <person name="Murakumo K"/>
            <person name="Nishida K"/>
            <person name="Terakita A"/>
            <person name="Kuratani S"/>
            <person name="Sato K"/>
            <person name="Hyodo S Kuraku.S."/>
        </authorList>
    </citation>
    <scope>NUCLEOTIDE SEQUENCE [LARGE SCALE GENOMIC DNA]</scope>
</reference>
<comment type="caution">
    <text evidence="2">The sequence shown here is derived from an EMBL/GenBank/DDBJ whole genome shotgun (WGS) entry which is preliminary data.</text>
</comment>
<keyword evidence="3" id="KW-1185">Reference proteome</keyword>
<accession>A0A401RHP2</accession>
<gene>
    <name evidence="2" type="ORF">chiPu_0017633</name>
</gene>
<dbReference type="AlphaFoldDB" id="A0A401RHP2"/>
<proteinExistence type="predicted"/>
<evidence type="ECO:0000313" key="2">
    <source>
        <dbReference type="EMBL" id="GCC17665.1"/>
    </source>
</evidence>
<feature type="chain" id="PRO_5019561782" evidence="1">
    <location>
        <begin position="17"/>
        <end position="309"/>
    </location>
</feature>
<dbReference type="GO" id="GO:0072659">
    <property type="term" value="P:protein localization to plasma membrane"/>
    <property type="evidence" value="ECO:0007669"/>
    <property type="project" value="TreeGrafter"/>
</dbReference>
<dbReference type="EMBL" id="BEZZ01001336">
    <property type="protein sequence ID" value="GCC17665.1"/>
    <property type="molecule type" value="Genomic_DNA"/>
</dbReference>